<gene>
    <name evidence="3" type="ORF">KC01_LOCUS1051</name>
</gene>
<dbReference type="SUPFAM" id="SSF47473">
    <property type="entry name" value="EF-hand"/>
    <property type="match status" value="1"/>
</dbReference>
<accession>A0AAV2ITU6</accession>
<sequence length="854" mass="95003">MCNTLSEMGIKNLIQLSMDGPYVNWKAYDMIQKEMQKQTPNYVSFVSKAKLWERSLNNRRNHHVPQHGSLLCSRFQSHMKTCPGDFKPLLFLNSKSRPLCQENQSPQSPSSPKNQQIEGYIDQKKNKKFGDFHQDSIPKQSVASESTFCSTPALPSIKPKPLSSTDLHHKRLEEDAPLSFSALPEDIGKTYNVSNTNDTSSLLNVSPSPSDPEPPQSPDPFSLGSRASRCSSSTLFSHSPDLSTFRSSVMSVRNSAESQCKGPEGVISSSPVPSLRVLPTPVSPHHPPLPLLSPSSLITNSLSSLKRNGQTKARSLPQISPVTEPKLDESDVELKWSCMERQIDLAPKTAPGLNVAMSVSARSRPPSPLRPLADTPLELTPSPPASFLGSSWPVLPPIRMQQDGSMTARSSEQSCGESQVFDELDALAPLSASFSSMDQPSESSHCHFRKAEALSSGLALLTVGCDSGPLSSLSRVQLLLLNRQETDAASPFCLDEDSMSLNNYPDLEMSNGVWRPFTAGSISESISEKCVSMGKTHQNKLDDDMECFSGSSCSWIIDPSSTYRSMSKSSTTQRRSSLDSLEDEMSPFGKSSNYSGFARESEETCPSIEINEDQERKWKERNSKALKMLSKLQDNAPHQLSNVKVHSNFEDFDFLAKYCIFNQERLAEYKSAFQEADSDGDGFLSCLQVLCVLKRIIPPELLSEEEEIYVYRILELVDFRVTDGLVDLRLFAVIASLAQRISRMDDYMRSLISSTDFHSLEVKLFKAKKLFLCLLEEQSGDVTSPQKYISPEQLILELKAGGLCLEHEATIRMELQHIPPLDLLDFLAYLPLFMLIHRSVIDNPLEDYNYDTTS</sequence>
<feature type="compositionally biased region" description="Polar residues" evidence="1">
    <location>
        <begin position="191"/>
        <end position="205"/>
    </location>
</feature>
<dbReference type="AlphaFoldDB" id="A0AAV2ITU6"/>
<evidence type="ECO:0000259" key="2">
    <source>
        <dbReference type="PROSITE" id="PS50222"/>
    </source>
</evidence>
<evidence type="ECO:0000313" key="3">
    <source>
        <dbReference type="EMBL" id="CAL1568430.1"/>
    </source>
</evidence>
<dbReference type="InterPro" id="IPR011992">
    <property type="entry name" value="EF-hand-dom_pair"/>
</dbReference>
<evidence type="ECO:0000256" key="1">
    <source>
        <dbReference type="SAM" id="MobiDB-lite"/>
    </source>
</evidence>
<proteinExistence type="predicted"/>
<protein>
    <recommendedName>
        <fullName evidence="2">EF-hand domain-containing protein</fullName>
    </recommendedName>
</protein>
<feature type="region of interest" description="Disordered" evidence="1">
    <location>
        <begin position="563"/>
        <end position="596"/>
    </location>
</feature>
<reference evidence="3 4" key="1">
    <citation type="submission" date="2024-04" db="EMBL/GenBank/DDBJ databases">
        <authorList>
            <person name="Waldvogel A.-M."/>
            <person name="Schoenle A."/>
        </authorList>
    </citation>
    <scope>NUCLEOTIDE SEQUENCE [LARGE SCALE GENOMIC DNA]</scope>
</reference>
<dbReference type="GO" id="GO:0005509">
    <property type="term" value="F:calcium ion binding"/>
    <property type="evidence" value="ECO:0007669"/>
    <property type="project" value="InterPro"/>
</dbReference>
<name>A0AAV2ITU6_KNICA</name>
<feature type="compositionally biased region" description="Low complexity" evidence="1">
    <location>
        <begin position="563"/>
        <end position="572"/>
    </location>
</feature>
<evidence type="ECO:0000313" key="4">
    <source>
        <dbReference type="Proteomes" id="UP001497482"/>
    </source>
</evidence>
<keyword evidence="4" id="KW-1185">Reference proteome</keyword>
<feature type="compositionally biased region" description="Pro residues" evidence="1">
    <location>
        <begin position="209"/>
        <end position="218"/>
    </location>
</feature>
<organism evidence="3 4">
    <name type="scientific">Knipowitschia caucasica</name>
    <name type="common">Caucasian dwarf goby</name>
    <name type="synonym">Pomatoschistus caucasicus</name>
    <dbReference type="NCBI Taxonomy" id="637954"/>
    <lineage>
        <taxon>Eukaryota</taxon>
        <taxon>Metazoa</taxon>
        <taxon>Chordata</taxon>
        <taxon>Craniata</taxon>
        <taxon>Vertebrata</taxon>
        <taxon>Euteleostomi</taxon>
        <taxon>Actinopterygii</taxon>
        <taxon>Neopterygii</taxon>
        <taxon>Teleostei</taxon>
        <taxon>Neoteleostei</taxon>
        <taxon>Acanthomorphata</taxon>
        <taxon>Gobiaria</taxon>
        <taxon>Gobiiformes</taxon>
        <taxon>Gobioidei</taxon>
        <taxon>Gobiidae</taxon>
        <taxon>Gobiinae</taxon>
        <taxon>Knipowitschia</taxon>
    </lineage>
</organism>
<dbReference type="Proteomes" id="UP001497482">
    <property type="component" value="Chromosome 1"/>
</dbReference>
<feature type="domain" description="EF-hand" evidence="2">
    <location>
        <begin position="664"/>
        <end position="699"/>
    </location>
</feature>
<dbReference type="PANTHER" id="PTHR35538:SF6">
    <property type="entry name" value="EF-HAND DOMAIN-CONTAINING PROTEIN"/>
    <property type="match status" value="1"/>
</dbReference>
<feature type="region of interest" description="Disordered" evidence="1">
    <location>
        <begin position="189"/>
        <end position="226"/>
    </location>
</feature>
<dbReference type="PANTHER" id="PTHR35538">
    <property type="entry name" value="LIG_CHAN-GLU_BD DOMAIN-CONTAINING PROTEIN"/>
    <property type="match status" value="1"/>
</dbReference>
<dbReference type="Gene3D" id="1.10.238.10">
    <property type="entry name" value="EF-hand"/>
    <property type="match status" value="1"/>
</dbReference>
<dbReference type="EMBL" id="OZ035823">
    <property type="protein sequence ID" value="CAL1568430.1"/>
    <property type="molecule type" value="Genomic_DNA"/>
</dbReference>
<dbReference type="PROSITE" id="PS50222">
    <property type="entry name" value="EF_HAND_2"/>
    <property type="match status" value="1"/>
</dbReference>
<dbReference type="InterPro" id="IPR002048">
    <property type="entry name" value="EF_hand_dom"/>
</dbReference>